<dbReference type="PROSITE" id="PS00330">
    <property type="entry name" value="HEMOLYSIN_CALCIUM"/>
    <property type="match status" value="3"/>
</dbReference>
<dbReference type="GO" id="GO:0005509">
    <property type="term" value="F:calcium ion binding"/>
    <property type="evidence" value="ECO:0007669"/>
    <property type="project" value="InterPro"/>
</dbReference>
<dbReference type="EMBL" id="FOCM01000001">
    <property type="protein sequence ID" value="SEM80074.1"/>
    <property type="molecule type" value="Genomic_DNA"/>
</dbReference>
<gene>
    <name evidence="8" type="ORF">SAMN04488011_101523</name>
</gene>
<sequence>MTLQFMPFPWQTLTDVQSFPDAIAISADGDEMAFVLPAVAGLQSRLYTFDTTTGTFSAFAPALQLASLPSWVLADSFADDSVSRLAVVTSEALVAGDIDGARDVYVLSQDGGVALVEPAGRPRNEDVALLALSGDGNWAVLSSGRDGLVLARTDGGDQTNLLPAFEAAGLALDRFNRNTYAAISDDGSRVAVWGFQTQGIWDRDTGAFTDLEDIADGFTLGAGKPIMSGNGQYLFFYASNAFSERPYGLVRIGIDDGSVDYVFESTFGTVDFSVSDDGRYVAFATGQPDLTPDDPSDDATPQDVDVFVRDMNTGALTRIGTDPEDGTLASRYNGVSLSLSDDGTALLLTAQLSDVLDFRDPAYGSAYLVDGYGAWLPAVLGTDGGDILDGGPGNDVIRGLGGDDVLRGFAGNDTLGGGDGRDTLVGGDGDDRLVGGTTDADLRDVVFGGAGNDRILGGHGNDELNGGAGDDNIEGGFGVDTVIGNGGNDTLTGSAFSDLIFGGDGFDFINGGFGSDRVNGGTGADRFFHVGVFGHGSDWIQDYSAAEGDLLVYGGTATRSQFQVNVTTTPTAGADAVQEAFVIYRPTGQILWALVDGDGQDAINLSLGGQVFDLTV</sequence>
<name>A0A1H8BD82_9RHOB</name>
<dbReference type="SUPFAM" id="SSF51120">
    <property type="entry name" value="beta-Roll"/>
    <property type="match status" value="2"/>
</dbReference>
<accession>A0A1H8BD82</accession>
<dbReference type="PANTHER" id="PTHR38340:SF1">
    <property type="entry name" value="S-LAYER PROTEIN"/>
    <property type="match status" value="1"/>
</dbReference>
<evidence type="ECO:0000313" key="9">
    <source>
        <dbReference type="Proteomes" id="UP000199372"/>
    </source>
</evidence>
<dbReference type="PRINTS" id="PR00313">
    <property type="entry name" value="CABNDNGRPT"/>
</dbReference>
<dbReference type="InterPro" id="IPR011049">
    <property type="entry name" value="Serralysin-like_metalloprot_C"/>
</dbReference>
<keyword evidence="6" id="KW-0843">Virulence</keyword>
<proteinExistence type="predicted"/>
<dbReference type="InterPro" id="IPR050557">
    <property type="entry name" value="RTX_toxin/Mannuronan_C5-epim"/>
</dbReference>
<dbReference type="AlphaFoldDB" id="A0A1H8BD82"/>
<evidence type="ECO:0000256" key="2">
    <source>
        <dbReference type="ARBA" id="ARBA00004613"/>
    </source>
</evidence>
<keyword evidence="7" id="KW-0472">Membrane</keyword>
<dbReference type="PANTHER" id="PTHR38340">
    <property type="entry name" value="S-LAYER PROTEIN"/>
    <property type="match status" value="1"/>
</dbReference>
<evidence type="ECO:0000256" key="6">
    <source>
        <dbReference type="ARBA" id="ARBA00023026"/>
    </source>
</evidence>
<dbReference type="OrthoDB" id="9342475at2"/>
<keyword evidence="3" id="KW-0964">Secreted</keyword>
<keyword evidence="5" id="KW-0677">Repeat</keyword>
<dbReference type="Pfam" id="PF00353">
    <property type="entry name" value="HemolysinCabind"/>
    <property type="match status" value="3"/>
</dbReference>
<dbReference type="GO" id="GO:0090729">
    <property type="term" value="F:toxin activity"/>
    <property type="evidence" value="ECO:0007669"/>
    <property type="project" value="UniProtKB-KW"/>
</dbReference>
<dbReference type="GO" id="GO:0005576">
    <property type="term" value="C:extracellular region"/>
    <property type="evidence" value="ECO:0007669"/>
    <property type="project" value="UniProtKB-SubCell"/>
</dbReference>
<dbReference type="InterPro" id="IPR003995">
    <property type="entry name" value="RTX_toxin_determinant-A"/>
</dbReference>
<dbReference type="Proteomes" id="UP000199372">
    <property type="component" value="Unassembled WGS sequence"/>
</dbReference>
<dbReference type="InterPro" id="IPR011042">
    <property type="entry name" value="6-blade_b-propeller_TolB-like"/>
</dbReference>
<evidence type="ECO:0000256" key="7">
    <source>
        <dbReference type="ARBA" id="ARBA00023136"/>
    </source>
</evidence>
<dbReference type="Gene3D" id="2.120.10.30">
    <property type="entry name" value="TolB, C-terminal domain"/>
    <property type="match status" value="1"/>
</dbReference>
<dbReference type="RefSeq" id="WP_139209931.1">
    <property type="nucleotide sequence ID" value="NZ_FOCM01000001.1"/>
</dbReference>
<dbReference type="InterPro" id="IPR018511">
    <property type="entry name" value="Hemolysin-typ_Ca-bd_CS"/>
</dbReference>
<keyword evidence="4" id="KW-0800">Toxin</keyword>
<evidence type="ECO:0000256" key="3">
    <source>
        <dbReference type="ARBA" id="ARBA00022525"/>
    </source>
</evidence>
<keyword evidence="9" id="KW-1185">Reference proteome</keyword>
<evidence type="ECO:0000256" key="4">
    <source>
        <dbReference type="ARBA" id="ARBA00022656"/>
    </source>
</evidence>
<dbReference type="PRINTS" id="PR01488">
    <property type="entry name" value="RTXTOXINA"/>
</dbReference>
<dbReference type="InterPro" id="IPR001343">
    <property type="entry name" value="Hemolysn_Ca-bd"/>
</dbReference>
<evidence type="ECO:0000256" key="1">
    <source>
        <dbReference type="ARBA" id="ARBA00004370"/>
    </source>
</evidence>
<protein>
    <submittedName>
        <fullName evidence="8">Hemolysin-type calcium-binding repeat-containing protein</fullName>
    </submittedName>
</protein>
<comment type="subcellular location">
    <subcellularLocation>
        <location evidence="1">Membrane</location>
    </subcellularLocation>
    <subcellularLocation>
        <location evidence="2">Secreted</location>
    </subcellularLocation>
</comment>
<evidence type="ECO:0000313" key="8">
    <source>
        <dbReference type="EMBL" id="SEM80074.1"/>
    </source>
</evidence>
<evidence type="ECO:0000256" key="5">
    <source>
        <dbReference type="ARBA" id="ARBA00022737"/>
    </source>
</evidence>
<dbReference type="SUPFAM" id="SSF82171">
    <property type="entry name" value="DPP6 N-terminal domain-like"/>
    <property type="match status" value="1"/>
</dbReference>
<organism evidence="8 9">
    <name type="scientific">Palleronia pelagia</name>
    <dbReference type="NCBI Taxonomy" id="387096"/>
    <lineage>
        <taxon>Bacteria</taxon>
        <taxon>Pseudomonadati</taxon>
        <taxon>Pseudomonadota</taxon>
        <taxon>Alphaproteobacteria</taxon>
        <taxon>Rhodobacterales</taxon>
        <taxon>Roseobacteraceae</taxon>
        <taxon>Palleronia</taxon>
    </lineage>
</organism>
<dbReference type="GO" id="GO:0016020">
    <property type="term" value="C:membrane"/>
    <property type="evidence" value="ECO:0007669"/>
    <property type="project" value="UniProtKB-SubCell"/>
</dbReference>
<reference evidence="9" key="1">
    <citation type="submission" date="2016-10" db="EMBL/GenBank/DDBJ databases">
        <authorList>
            <person name="Varghese N."/>
            <person name="Submissions S."/>
        </authorList>
    </citation>
    <scope>NUCLEOTIDE SEQUENCE [LARGE SCALE GENOMIC DNA]</scope>
    <source>
        <strain evidence="9">DSM 26893</strain>
    </source>
</reference>
<dbReference type="Gene3D" id="2.150.10.10">
    <property type="entry name" value="Serralysin-like metalloprotease, C-terminal"/>
    <property type="match status" value="2"/>
</dbReference>